<evidence type="ECO:0000259" key="5">
    <source>
        <dbReference type="PROSITE" id="PS50931"/>
    </source>
</evidence>
<dbReference type="SUPFAM" id="SSF53850">
    <property type="entry name" value="Periplasmic binding protein-like II"/>
    <property type="match status" value="1"/>
</dbReference>
<dbReference type="PANTHER" id="PTHR30126:SF39">
    <property type="entry name" value="HTH-TYPE TRANSCRIPTIONAL REGULATOR CYSL"/>
    <property type="match status" value="1"/>
</dbReference>
<dbReference type="PROSITE" id="PS50931">
    <property type="entry name" value="HTH_LYSR"/>
    <property type="match status" value="1"/>
</dbReference>
<accession>A0A069E6G4</accession>
<proteinExistence type="inferred from homology"/>
<dbReference type="EMBL" id="ARYH01000001">
    <property type="protein sequence ID" value="KCZ85569.1"/>
    <property type="molecule type" value="Genomic_DNA"/>
</dbReference>
<reference evidence="6 7" key="1">
    <citation type="journal article" date="2014" name="Antonie Van Leeuwenhoek">
        <title>Hyphomonas beringensis sp. nov. and Hyphomonas chukchiensis sp. nov., isolated from surface seawater of the Bering Sea and Chukchi Sea.</title>
        <authorList>
            <person name="Li C."/>
            <person name="Lai Q."/>
            <person name="Li G."/>
            <person name="Dong C."/>
            <person name="Wang J."/>
            <person name="Liao Y."/>
            <person name="Shao Z."/>
        </authorList>
    </citation>
    <scope>NUCLEOTIDE SEQUENCE [LARGE SCALE GENOMIC DNA]</scope>
    <source>
        <strain evidence="6 7">MHS-3</strain>
    </source>
</reference>
<feature type="domain" description="HTH lysR-type" evidence="5">
    <location>
        <begin position="1"/>
        <end position="58"/>
    </location>
</feature>
<dbReference type="AlphaFoldDB" id="A0A069E6G4"/>
<name>A0A069E6G4_9PROT</name>
<organism evidence="6 7">
    <name type="scientific">Hyphomonas adhaerens MHS-3</name>
    <dbReference type="NCBI Taxonomy" id="1280949"/>
    <lineage>
        <taxon>Bacteria</taxon>
        <taxon>Pseudomonadati</taxon>
        <taxon>Pseudomonadota</taxon>
        <taxon>Alphaproteobacteria</taxon>
        <taxon>Hyphomonadales</taxon>
        <taxon>Hyphomonadaceae</taxon>
        <taxon>Hyphomonas</taxon>
    </lineage>
</organism>
<comment type="similarity">
    <text evidence="1">Belongs to the LysR transcriptional regulatory family.</text>
</comment>
<dbReference type="InterPro" id="IPR000847">
    <property type="entry name" value="LysR_HTH_N"/>
</dbReference>
<dbReference type="GO" id="GO:0003700">
    <property type="term" value="F:DNA-binding transcription factor activity"/>
    <property type="evidence" value="ECO:0007669"/>
    <property type="project" value="InterPro"/>
</dbReference>
<evidence type="ECO:0000313" key="7">
    <source>
        <dbReference type="Proteomes" id="UP000027446"/>
    </source>
</evidence>
<comment type="caution">
    <text evidence="6">The sequence shown here is derived from an EMBL/GenBank/DDBJ whole genome shotgun (WGS) entry which is preliminary data.</text>
</comment>
<keyword evidence="7" id="KW-1185">Reference proteome</keyword>
<evidence type="ECO:0000256" key="1">
    <source>
        <dbReference type="ARBA" id="ARBA00009437"/>
    </source>
</evidence>
<dbReference type="InterPro" id="IPR005119">
    <property type="entry name" value="LysR_subst-bd"/>
</dbReference>
<gene>
    <name evidence="6" type="ORF">HAD_07790</name>
</gene>
<dbReference type="SUPFAM" id="SSF46785">
    <property type="entry name" value="Winged helix' DNA-binding domain"/>
    <property type="match status" value="1"/>
</dbReference>
<keyword evidence="2" id="KW-0805">Transcription regulation</keyword>
<dbReference type="Pfam" id="PF00126">
    <property type="entry name" value="HTH_1"/>
    <property type="match status" value="1"/>
</dbReference>
<keyword evidence="4" id="KW-0804">Transcription</keyword>
<dbReference type="GO" id="GO:0000976">
    <property type="term" value="F:transcription cis-regulatory region binding"/>
    <property type="evidence" value="ECO:0007669"/>
    <property type="project" value="TreeGrafter"/>
</dbReference>
<evidence type="ECO:0000256" key="3">
    <source>
        <dbReference type="ARBA" id="ARBA00023125"/>
    </source>
</evidence>
<dbReference type="Proteomes" id="UP000027446">
    <property type="component" value="Unassembled WGS sequence"/>
</dbReference>
<evidence type="ECO:0000256" key="4">
    <source>
        <dbReference type="ARBA" id="ARBA00023163"/>
    </source>
</evidence>
<keyword evidence="3" id="KW-0238">DNA-binding</keyword>
<dbReference type="PATRIC" id="fig|1280949.3.peg.1587"/>
<dbReference type="OrthoDB" id="8479870at2"/>
<evidence type="ECO:0000256" key="2">
    <source>
        <dbReference type="ARBA" id="ARBA00023015"/>
    </source>
</evidence>
<dbReference type="Gene3D" id="1.10.10.10">
    <property type="entry name" value="Winged helix-like DNA-binding domain superfamily/Winged helix DNA-binding domain"/>
    <property type="match status" value="1"/>
</dbReference>
<dbReference type="InterPro" id="IPR036388">
    <property type="entry name" value="WH-like_DNA-bd_sf"/>
</dbReference>
<sequence>MTLEQLRIFVAVAEREHLTRAAADIGLTASAVSASVRALEAYYNVALFDRVGRGIELTEAGRVFLGEAKATLARAEAAGLALSELGGLRRGTLHVQASQTIANYWLPPRLMRFHDDHPGIDVRLEVGNTRSVADAVLNGQAELGFIEGEIDAPALHVRLMAKDAMMVVTDRNHPFADGHPLTDADLAAAKWVMREAGSGTRAALMDALAGRGLALADLTIALELPSNEAVVSAIRGTSGVAAVSGAVVAPLIARGDLVAANMSLPVRHFYALHHKERRLSKAADVLLGL</sequence>
<dbReference type="RefSeq" id="WP_035570356.1">
    <property type="nucleotide sequence ID" value="NZ_ARYH01000001.1"/>
</dbReference>
<dbReference type="eggNOG" id="COG0583">
    <property type="taxonomic scope" value="Bacteria"/>
</dbReference>
<dbReference type="FunFam" id="1.10.10.10:FF:000001">
    <property type="entry name" value="LysR family transcriptional regulator"/>
    <property type="match status" value="1"/>
</dbReference>
<dbReference type="Pfam" id="PF03466">
    <property type="entry name" value="LysR_substrate"/>
    <property type="match status" value="1"/>
</dbReference>
<dbReference type="PANTHER" id="PTHR30126">
    <property type="entry name" value="HTH-TYPE TRANSCRIPTIONAL REGULATOR"/>
    <property type="match status" value="1"/>
</dbReference>
<dbReference type="InterPro" id="IPR036390">
    <property type="entry name" value="WH_DNA-bd_sf"/>
</dbReference>
<dbReference type="STRING" id="1280949.HAD_07790"/>
<dbReference type="Gene3D" id="3.40.190.290">
    <property type="match status" value="1"/>
</dbReference>
<protein>
    <submittedName>
        <fullName evidence="6">LysR family transcriptional regulator</fullName>
    </submittedName>
</protein>
<evidence type="ECO:0000313" key="6">
    <source>
        <dbReference type="EMBL" id="KCZ85569.1"/>
    </source>
</evidence>